<dbReference type="PANTHER" id="PTHR30024">
    <property type="entry name" value="ALIPHATIC SULFONATES-BINDING PROTEIN-RELATED"/>
    <property type="match status" value="1"/>
</dbReference>
<evidence type="ECO:0000256" key="3">
    <source>
        <dbReference type="ARBA" id="ARBA00022729"/>
    </source>
</evidence>
<evidence type="ECO:0000313" key="7">
    <source>
        <dbReference type="Proteomes" id="UP001597114"/>
    </source>
</evidence>
<name>A0ABW4ELE6_9PSEU</name>
<comment type="similarity">
    <text evidence="2">Belongs to the bacterial solute-binding protein SsuA/TauA family.</text>
</comment>
<evidence type="ECO:0000313" key="6">
    <source>
        <dbReference type="EMBL" id="MFD1516336.1"/>
    </source>
</evidence>
<dbReference type="Proteomes" id="UP001597114">
    <property type="component" value="Unassembled WGS sequence"/>
</dbReference>
<dbReference type="RefSeq" id="WP_344723164.1">
    <property type="nucleotide sequence ID" value="NZ_BAAAUS010000017.1"/>
</dbReference>
<dbReference type="PANTHER" id="PTHR30024:SF47">
    <property type="entry name" value="TAURINE-BINDING PERIPLASMIC PROTEIN"/>
    <property type="match status" value="1"/>
</dbReference>
<proteinExistence type="inferred from homology"/>
<dbReference type="EMBL" id="JBHUCO010000002">
    <property type="protein sequence ID" value="MFD1516336.1"/>
    <property type="molecule type" value="Genomic_DNA"/>
</dbReference>
<organism evidence="6 7">
    <name type="scientific">Pseudonocardia yunnanensis</name>
    <dbReference type="NCBI Taxonomy" id="58107"/>
    <lineage>
        <taxon>Bacteria</taxon>
        <taxon>Bacillati</taxon>
        <taxon>Actinomycetota</taxon>
        <taxon>Actinomycetes</taxon>
        <taxon>Pseudonocardiales</taxon>
        <taxon>Pseudonocardiaceae</taxon>
        <taxon>Pseudonocardia</taxon>
    </lineage>
</organism>
<feature type="signal peptide" evidence="4">
    <location>
        <begin position="1"/>
        <end position="27"/>
    </location>
</feature>
<keyword evidence="3 4" id="KW-0732">Signal</keyword>
<protein>
    <submittedName>
        <fullName evidence="6">ABC transporter substrate-binding protein</fullName>
    </submittedName>
</protein>
<evidence type="ECO:0000256" key="4">
    <source>
        <dbReference type="SAM" id="SignalP"/>
    </source>
</evidence>
<dbReference type="Pfam" id="PF09084">
    <property type="entry name" value="NMT1"/>
    <property type="match status" value="1"/>
</dbReference>
<feature type="domain" description="SsuA/THI5-like" evidence="5">
    <location>
        <begin position="138"/>
        <end position="274"/>
    </location>
</feature>
<keyword evidence="7" id="KW-1185">Reference proteome</keyword>
<reference evidence="7" key="1">
    <citation type="journal article" date="2019" name="Int. J. Syst. Evol. Microbiol.">
        <title>The Global Catalogue of Microorganisms (GCM) 10K type strain sequencing project: providing services to taxonomists for standard genome sequencing and annotation.</title>
        <authorList>
            <consortium name="The Broad Institute Genomics Platform"/>
            <consortium name="The Broad Institute Genome Sequencing Center for Infectious Disease"/>
            <person name="Wu L."/>
            <person name="Ma J."/>
        </authorList>
    </citation>
    <scope>NUCLEOTIDE SEQUENCE [LARGE SCALE GENOMIC DNA]</scope>
    <source>
        <strain evidence="7">CCM 7043</strain>
    </source>
</reference>
<dbReference type="InterPro" id="IPR015168">
    <property type="entry name" value="SsuA/THI5"/>
</dbReference>
<dbReference type="SUPFAM" id="SSF53850">
    <property type="entry name" value="Periplasmic binding protein-like II"/>
    <property type="match status" value="1"/>
</dbReference>
<dbReference type="Gene3D" id="3.40.190.10">
    <property type="entry name" value="Periplasmic binding protein-like II"/>
    <property type="match status" value="2"/>
</dbReference>
<comment type="caution">
    <text evidence="6">The sequence shown here is derived from an EMBL/GenBank/DDBJ whole genome shotgun (WGS) entry which is preliminary data.</text>
</comment>
<gene>
    <name evidence="6" type="ORF">ACFSJD_02490</name>
</gene>
<evidence type="ECO:0000256" key="1">
    <source>
        <dbReference type="ARBA" id="ARBA00004418"/>
    </source>
</evidence>
<evidence type="ECO:0000259" key="5">
    <source>
        <dbReference type="Pfam" id="PF09084"/>
    </source>
</evidence>
<comment type="subcellular location">
    <subcellularLocation>
        <location evidence="1">Periplasm</location>
    </subcellularLocation>
</comment>
<feature type="chain" id="PRO_5046086976" evidence="4">
    <location>
        <begin position="28"/>
        <end position="354"/>
    </location>
</feature>
<sequence length="354" mass="37953">MRKSRLRRARLGVWLWLAVVLVCSACAAIGPGPTPGVAQNLTPLSVSLGDVSLNKVAFLVAADNGIYQKYGLDVHEFITAGAADRIRRSGITVPDEFVSRSGGDDAQISVGGGSPLIYSMTTDARVGQSVILATTDSEAGFHVVSNTAVASIDDLKGKRLGFTAPGSVSNLIALALLRQKGWIPGRDISLVSGGADYSALKAGKVDAFIASEIYYTMAVKNGAKDLADLSDYHIPIAGSGINAETGWFKGNRDTAVRFLKATIESYALMRKNPDVVYGALAKWYGVTDPQQQQDMYRQVARFPEKPYPGVDGIKLVMQLFPGRELQRHTAQDFYDSSVVSELDRSGFIDKANAA</sequence>
<accession>A0ABW4ELE6</accession>
<evidence type="ECO:0000256" key="2">
    <source>
        <dbReference type="ARBA" id="ARBA00010742"/>
    </source>
</evidence>